<gene>
    <name evidence="2" type="ORF">TRIVIDRAFT_126900</name>
</gene>
<dbReference type="InterPro" id="IPR000182">
    <property type="entry name" value="GNAT_dom"/>
</dbReference>
<dbReference type="EMBL" id="ABDF02000001">
    <property type="protein sequence ID" value="EHK27341.1"/>
    <property type="molecule type" value="Genomic_DNA"/>
</dbReference>
<dbReference type="CDD" id="cd04301">
    <property type="entry name" value="NAT_SF"/>
    <property type="match status" value="1"/>
</dbReference>
<dbReference type="OMA" id="HVPYTKR"/>
<evidence type="ECO:0000313" key="2">
    <source>
        <dbReference type="EMBL" id="EHK27341.1"/>
    </source>
</evidence>
<evidence type="ECO:0000313" key="3">
    <source>
        <dbReference type="Proteomes" id="UP000007115"/>
    </source>
</evidence>
<feature type="domain" description="N-acetyltransferase" evidence="1">
    <location>
        <begin position="179"/>
        <end position="343"/>
    </location>
</feature>
<dbReference type="eggNOG" id="ENOG502QTNX">
    <property type="taxonomic scope" value="Eukaryota"/>
</dbReference>
<name>G9ME46_HYPVG</name>
<proteinExistence type="predicted"/>
<dbReference type="HOGENOM" id="CLU_023475_0_0_1"/>
<keyword evidence="3" id="KW-1185">Reference proteome</keyword>
<sequence>SGSSERPIGTVLWDYQNCIPLSQIPTRDKPVLLLTPVVVPPAGNNPTDDRDPFEILGQTISGRNIPIRHVPYTKAKGITGVHVAFIKRARAVIFVITHLAGADNLLQLELAELVARICESRPLILLVCCNLASRNISNTRFRTLVHIAGYTNADLLVAATLLLDSIVAQARVDAEPGWLVQSWVAERDLVETCALWQACLPYKFYLSPSTLESLLKRDGYALHYVVRESTRGSLIGFCAAYATFADSSDVALIGSIAAIIVQPAYRRQGVGSALYDAAMTRLGRVRGIQKLHLGSTFPRLLCGFTAEMADASHWFARKGWPVNTQWREDQGGLVADWILNFMDLTGVMIPYSGLGYRRCYESDAQQVLDIEHRPPATTSYGFGWYDQYARTIQSEHIGDIVVGVDRDTIVATAITYIPGQQSPAATDIPWPGSLNGGVGGVTCICIRGRL</sequence>
<dbReference type="VEuPathDB" id="FungiDB:TRIVIDRAFT_126900"/>
<dbReference type="GO" id="GO:0016747">
    <property type="term" value="F:acyltransferase activity, transferring groups other than amino-acyl groups"/>
    <property type="evidence" value="ECO:0007669"/>
    <property type="project" value="InterPro"/>
</dbReference>
<dbReference type="InterPro" id="IPR016181">
    <property type="entry name" value="Acyl_CoA_acyltransferase"/>
</dbReference>
<reference evidence="2 3" key="1">
    <citation type="journal article" date="2011" name="Genome Biol.">
        <title>Comparative genome sequence analysis underscores mycoparasitism as the ancestral life style of Trichoderma.</title>
        <authorList>
            <person name="Kubicek C.P."/>
            <person name="Herrera-Estrella A."/>
            <person name="Seidl-Seiboth V."/>
            <person name="Martinez D.A."/>
            <person name="Druzhinina I.S."/>
            <person name="Thon M."/>
            <person name="Zeilinger S."/>
            <person name="Casas-Flores S."/>
            <person name="Horwitz B.A."/>
            <person name="Mukherjee P.K."/>
            <person name="Mukherjee M."/>
            <person name="Kredics L."/>
            <person name="Alcaraz L.D."/>
            <person name="Aerts A."/>
            <person name="Antal Z."/>
            <person name="Atanasova L."/>
            <person name="Cervantes-Badillo M.G."/>
            <person name="Challacombe J."/>
            <person name="Chertkov O."/>
            <person name="McCluskey K."/>
            <person name="Coulpier F."/>
            <person name="Deshpande N."/>
            <person name="von Doehren H."/>
            <person name="Ebbole D.J."/>
            <person name="Esquivel-Naranjo E.U."/>
            <person name="Fekete E."/>
            <person name="Flipphi M."/>
            <person name="Glaser F."/>
            <person name="Gomez-Rodriguez E.Y."/>
            <person name="Gruber S."/>
            <person name="Han C."/>
            <person name="Henrissat B."/>
            <person name="Hermosa R."/>
            <person name="Hernandez-Onate M."/>
            <person name="Karaffa L."/>
            <person name="Kosti I."/>
            <person name="Le Crom S."/>
            <person name="Lindquist E."/>
            <person name="Lucas S."/>
            <person name="Luebeck M."/>
            <person name="Luebeck P.S."/>
            <person name="Margeot A."/>
            <person name="Metz B."/>
            <person name="Misra M."/>
            <person name="Nevalainen H."/>
            <person name="Omann M."/>
            <person name="Packer N."/>
            <person name="Perrone G."/>
            <person name="Uresti-Rivera E.E."/>
            <person name="Salamov A."/>
            <person name="Schmoll M."/>
            <person name="Seiboth B."/>
            <person name="Shapiro H."/>
            <person name="Sukno S."/>
            <person name="Tamayo-Ramos J.A."/>
            <person name="Tisch D."/>
            <person name="Wiest A."/>
            <person name="Wilkinson H.H."/>
            <person name="Zhang M."/>
            <person name="Coutinho P.M."/>
            <person name="Kenerley C.M."/>
            <person name="Monte E."/>
            <person name="Baker S.E."/>
            <person name="Grigoriev I.V."/>
        </authorList>
    </citation>
    <scope>NUCLEOTIDE SEQUENCE [LARGE SCALE GENOMIC DNA]</scope>
    <source>
        <strain evidence="3">Gv29-8 / FGSC 10586</strain>
    </source>
</reference>
<protein>
    <recommendedName>
        <fullName evidence="1">N-acetyltransferase domain-containing protein</fullName>
    </recommendedName>
</protein>
<dbReference type="RefSeq" id="XP_013961544.1">
    <property type="nucleotide sequence ID" value="XM_014106069.1"/>
</dbReference>
<evidence type="ECO:0000259" key="1">
    <source>
        <dbReference type="PROSITE" id="PS51186"/>
    </source>
</evidence>
<comment type="caution">
    <text evidence="2">The sequence shown here is derived from an EMBL/GenBank/DDBJ whole genome shotgun (WGS) entry which is preliminary data.</text>
</comment>
<dbReference type="InParanoid" id="G9ME46"/>
<dbReference type="OrthoDB" id="47059at2759"/>
<dbReference type="SUPFAM" id="SSF55729">
    <property type="entry name" value="Acyl-CoA N-acyltransferases (Nat)"/>
    <property type="match status" value="1"/>
</dbReference>
<feature type="non-terminal residue" evidence="2">
    <location>
        <position position="1"/>
    </location>
</feature>
<feature type="non-terminal residue" evidence="2">
    <location>
        <position position="450"/>
    </location>
</feature>
<dbReference type="PROSITE" id="PS51186">
    <property type="entry name" value="GNAT"/>
    <property type="match status" value="1"/>
</dbReference>
<dbReference type="Gene3D" id="3.40.630.30">
    <property type="match status" value="1"/>
</dbReference>
<dbReference type="GeneID" id="25787380"/>
<accession>G9ME46</accession>
<dbReference type="Proteomes" id="UP000007115">
    <property type="component" value="Unassembled WGS sequence"/>
</dbReference>
<dbReference type="Pfam" id="PF00583">
    <property type="entry name" value="Acetyltransf_1"/>
    <property type="match status" value="1"/>
</dbReference>
<organism evidence="2 3">
    <name type="scientific">Hypocrea virens (strain Gv29-8 / FGSC 10586)</name>
    <name type="common">Gliocladium virens</name>
    <name type="synonym">Trichoderma virens</name>
    <dbReference type="NCBI Taxonomy" id="413071"/>
    <lineage>
        <taxon>Eukaryota</taxon>
        <taxon>Fungi</taxon>
        <taxon>Dikarya</taxon>
        <taxon>Ascomycota</taxon>
        <taxon>Pezizomycotina</taxon>
        <taxon>Sordariomycetes</taxon>
        <taxon>Hypocreomycetidae</taxon>
        <taxon>Hypocreales</taxon>
        <taxon>Hypocreaceae</taxon>
        <taxon>Trichoderma</taxon>
    </lineage>
</organism>
<dbReference type="AlphaFoldDB" id="G9ME46"/>